<sequence>MLLFSEAMRRCPFKAGVAVTLAVMLFAPPATPLASTNSFNRRFDQCILAESLSSRRPLTQGQVVPAGMTMNSFINAVDAIEKKIFGRDPTADRTAITLLHWFSMPDIHWADFDGRFKQHENHRFRYEFIERLFADAIAQLAIHGEFEDKILGQDDLNDVQQDQLCFLMHALSHTINQTCARDRNQGIYSSRTQQSPQSLTWQRGRPPTNSNFASSNQLGSSSGYPGGVPNLRAYQNGLQPHASEQDCEFREDGVVSITGRRGEAISVAPVLMGIAAAKFDNSEKTLFSQAATSYVAKDRSGQSMNPLLMGTLGQEIGFAAFFKRLQERQKSRGNFEFPMTGQWNQTGCLTAFLLSNQQNQPVGLTAAQVAGAVDGFILGSALRSAQGGILDRLSLADLLRLYYSNNQNTVQFPNGIRSRLSVCERVNIFTNLESPELKMQAKLMAYGLALRDGNVFYPENRRDPELPFENSEIDRYVEQVYANLHLDSTMTELNDELCRPNTPNAEQCVGVADVYVLLDAGVVGDSSKKTLQADILGHILNGMDFRRYRNAVQVFARKADSALLRLPERDTANITASGCPACIAQYLDRFVYGYGKDGDAELILALNETLKQDKELQMRNPQPATPARVALYFRLSDEPINDPDKLSEALVRLRFGHPELNIIGIGDGLKTFNDRLGTMKAYSVDELLAQGTVSDGSRFFEIRQAICETPINLLNPACLSSYVPAYRGRGSSNDVRAFSSGVEAKRVQFISYAAEYFSASEYMRIKFTPASGQNIRVCDASWRYDYNRGSGGYQSLVNGVSQTGRSVSNTNHGPVNVNSDSVYGNRDDRPVICQETNNYCKCTGFGRDPDLRVRSIYYNYSVPCRVGPHSCASIRFAVVGLEGSNANQRGRVATRLCKDDFCISPLSIHYSVQTEGMTCSASPLATSSVLVAVVFVMFLRDELF</sequence>
<evidence type="ECO:0000256" key="1">
    <source>
        <dbReference type="SAM" id="MobiDB-lite"/>
    </source>
</evidence>
<reference evidence="2 3" key="1">
    <citation type="journal article" date="2017" name="Gigascience">
        <title>Draft genome of the honey bee ectoparasitic mite, Tropilaelaps mercedesae, is shaped by the parasitic life history.</title>
        <authorList>
            <person name="Dong X."/>
            <person name="Armstrong S.D."/>
            <person name="Xia D."/>
            <person name="Makepeace B.L."/>
            <person name="Darby A.C."/>
            <person name="Kadowaki T."/>
        </authorList>
    </citation>
    <scope>NUCLEOTIDE SEQUENCE [LARGE SCALE GENOMIC DNA]</scope>
    <source>
        <strain evidence="2">Wuxi-XJTLU</strain>
    </source>
</reference>
<feature type="region of interest" description="Disordered" evidence="1">
    <location>
        <begin position="188"/>
        <end position="234"/>
    </location>
</feature>
<gene>
    <name evidence="2" type="ORF">BIW11_01322</name>
</gene>
<accession>A0A1V9XFQ3</accession>
<evidence type="ECO:0000313" key="3">
    <source>
        <dbReference type="Proteomes" id="UP000192247"/>
    </source>
</evidence>
<evidence type="ECO:0000313" key="2">
    <source>
        <dbReference type="EMBL" id="OQR72329.1"/>
    </source>
</evidence>
<dbReference type="Proteomes" id="UP000192247">
    <property type="component" value="Unassembled WGS sequence"/>
</dbReference>
<protein>
    <submittedName>
        <fullName evidence="2">Uncharacterized protein</fullName>
    </submittedName>
</protein>
<dbReference type="FunCoup" id="A0A1V9XFQ3">
    <property type="interactions" value="2"/>
</dbReference>
<comment type="caution">
    <text evidence="2">The sequence shown here is derived from an EMBL/GenBank/DDBJ whole genome shotgun (WGS) entry which is preliminary data.</text>
</comment>
<name>A0A1V9XFQ3_9ACAR</name>
<organism evidence="2 3">
    <name type="scientific">Tropilaelaps mercedesae</name>
    <dbReference type="NCBI Taxonomy" id="418985"/>
    <lineage>
        <taxon>Eukaryota</taxon>
        <taxon>Metazoa</taxon>
        <taxon>Ecdysozoa</taxon>
        <taxon>Arthropoda</taxon>
        <taxon>Chelicerata</taxon>
        <taxon>Arachnida</taxon>
        <taxon>Acari</taxon>
        <taxon>Parasitiformes</taxon>
        <taxon>Mesostigmata</taxon>
        <taxon>Gamasina</taxon>
        <taxon>Dermanyssoidea</taxon>
        <taxon>Laelapidae</taxon>
        <taxon>Tropilaelaps</taxon>
    </lineage>
</organism>
<dbReference type="InParanoid" id="A0A1V9XFQ3"/>
<feature type="compositionally biased region" description="Polar residues" evidence="1">
    <location>
        <begin position="188"/>
        <end position="223"/>
    </location>
</feature>
<keyword evidence="3" id="KW-1185">Reference proteome</keyword>
<proteinExistence type="predicted"/>
<dbReference type="EMBL" id="MNPL01012003">
    <property type="protein sequence ID" value="OQR72329.1"/>
    <property type="molecule type" value="Genomic_DNA"/>
</dbReference>
<dbReference type="OrthoDB" id="6510671at2759"/>
<dbReference type="AlphaFoldDB" id="A0A1V9XFQ3"/>